<gene>
    <name evidence="1" type="ORF">CONPUDRAFT_85716</name>
</gene>
<proteinExistence type="predicted"/>
<name>R7SHH2_CONPW</name>
<evidence type="ECO:0000313" key="1">
    <source>
        <dbReference type="EMBL" id="EIW74519.1"/>
    </source>
</evidence>
<evidence type="ECO:0000313" key="2">
    <source>
        <dbReference type="Proteomes" id="UP000053558"/>
    </source>
</evidence>
<sequence>MRRIFPLPSSLHLLALRRLRIMFQPLPVPLGATSLNHILVLPLLDRPLLSDALHLASKQTVFAS</sequence>
<protein>
    <submittedName>
        <fullName evidence="1">Uncharacterized protein</fullName>
    </submittedName>
</protein>
<accession>R7SHH2</accession>
<dbReference type="EMBL" id="JH711591">
    <property type="protein sequence ID" value="EIW74519.1"/>
    <property type="molecule type" value="Genomic_DNA"/>
</dbReference>
<dbReference type="AlphaFoldDB" id="R7SHH2"/>
<organism evidence="1 2">
    <name type="scientific">Coniophora puteana (strain RWD-64-598)</name>
    <name type="common">Brown rot fungus</name>
    <dbReference type="NCBI Taxonomy" id="741705"/>
    <lineage>
        <taxon>Eukaryota</taxon>
        <taxon>Fungi</taxon>
        <taxon>Dikarya</taxon>
        <taxon>Basidiomycota</taxon>
        <taxon>Agaricomycotina</taxon>
        <taxon>Agaricomycetes</taxon>
        <taxon>Agaricomycetidae</taxon>
        <taxon>Boletales</taxon>
        <taxon>Coniophorineae</taxon>
        <taxon>Coniophoraceae</taxon>
        <taxon>Coniophora</taxon>
    </lineage>
</organism>
<dbReference type="KEGG" id="cput:CONPUDRAFT_85716"/>
<dbReference type="Proteomes" id="UP000053558">
    <property type="component" value="Unassembled WGS sequence"/>
</dbReference>
<keyword evidence="2" id="KW-1185">Reference proteome</keyword>
<dbReference type="RefSeq" id="XP_007775140.1">
    <property type="nucleotide sequence ID" value="XM_007776950.1"/>
</dbReference>
<reference evidence="2" key="1">
    <citation type="journal article" date="2012" name="Science">
        <title>The Paleozoic origin of enzymatic lignin decomposition reconstructed from 31 fungal genomes.</title>
        <authorList>
            <person name="Floudas D."/>
            <person name="Binder M."/>
            <person name="Riley R."/>
            <person name="Barry K."/>
            <person name="Blanchette R.A."/>
            <person name="Henrissat B."/>
            <person name="Martinez A.T."/>
            <person name="Otillar R."/>
            <person name="Spatafora J.W."/>
            <person name="Yadav J.S."/>
            <person name="Aerts A."/>
            <person name="Benoit I."/>
            <person name="Boyd A."/>
            <person name="Carlson A."/>
            <person name="Copeland A."/>
            <person name="Coutinho P.M."/>
            <person name="de Vries R.P."/>
            <person name="Ferreira P."/>
            <person name="Findley K."/>
            <person name="Foster B."/>
            <person name="Gaskell J."/>
            <person name="Glotzer D."/>
            <person name="Gorecki P."/>
            <person name="Heitman J."/>
            <person name="Hesse C."/>
            <person name="Hori C."/>
            <person name="Igarashi K."/>
            <person name="Jurgens J.A."/>
            <person name="Kallen N."/>
            <person name="Kersten P."/>
            <person name="Kohler A."/>
            <person name="Kuees U."/>
            <person name="Kumar T.K.A."/>
            <person name="Kuo A."/>
            <person name="LaButti K."/>
            <person name="Larrondo L.F."/>
            <person name="Lindquist E."/>
            <person name="Ling A."/>
            <person name="Lombard V."/>
            <person name="Lucas S."/>
            <person name="Lundell T."/>
            <person name="Martin R."/>
            <person name="McLaughlin D.J."/>
            <person name="Morgenstern I."/>
            <person name="Morin E."/>
            <person name="Murat C."/>
            <person name="Nagy L.G."/>
            <person name="Nolan M."/>
            <person name="Ohm R.A."/>
            <person name="Patyshakuliyeva A."/>
            <person name="Rokas A."/>
            <person name="Ruiz-Duenas F.J."/>
            <person name="Sabat G."/>
            <person name="Salamov A."/>
            <person name="Samejima M."/>
            <person name="Schmutz J."/>
            <person name="Slot J.C."/>
            <person name="St John F."/>
            <person name="Stenlid J."/>
            <person name="Sun H."/>
            <person name="Sun S."/>
            <person name="Syed K."/>
            <person name="Tsang A."/>
            <person name="Wiebenga A."/>
            <person name="Young D."/>
            <person name="Pisabarro A."/>
            <person name="Eastwood D.C."/>
            <person name="Martin F."/>
            <person name="Cullen D."/>
            <person name="Grigoriev I.V."/>
            <person name="Hibbett D.S."/>
        </authorList>
    </citation>
    <scope>NUCLEOTIDE SEQUENCE [LARGE SCALE GENOMIC DNA]</scope>
    <source>
        <strain evidence="2">RWD-64-598 SS2</strain>
    </source>
</reference>
<dbReference type="GeneID" id="19211004"/>